<dbReference type="HOGENOM" id="CLU_047036_4_0_1"/>
<comment type="caution">
    <text evidence="8">The sequence shown here is derived from an EMBL/GenBank/DDBJ whole genome shotgun (WGS) entry which is preliminary data.</text>
</comment>
<keyword evidence="2 6" id="KW-0812">Transmembrane</keyword>
<feature type="transmembrane region" description="Helical" evidence="6">
    <location>
        <begin position="235"/>
        <end position="253"/>
    </location>
</feature>
<accession>A0A0B2WKB7</accession>
<feature type="transmembrane region" description="Helical" evidence="6">
    <location>
        <begin position="12"/>
        <end position="36"/>
    </location>
</feature>
<dbReference type="GO" id="GO:0008610">
    <property type="term" value="P:lipid biosynthetic process"/>
    <property type="evidence" value="ECO:0007669"/>
    <property type="project" value="InterPro"/>
</dbReference>
<dbReference type="Pfam" id="PF04116">
    <property type="entry name" value="FA_hydroxylase"/>
    <property type="match status" value="1"/>
</dbReference>
<reference evidence="8 9" key="1">
    <citation type="journal article" date="2014" name="Proc. Natl. Acad. Sci. U.S.A.">
        <title>Trajectory and genomic determinants of fungal-pathogen speciation and host adaptation.</title>
        <authorList>
            <person name="Hu X."/>
            <person name="Xiao G."/>
            <person name="Zheng P."/>
            <person name="Shang Y."/>
            <person name="Su Y."/>
            <person name="Zhang X."/>
            <person name="Liu X."/>
            <person name="Zhan S."/>
            <person name="St Leger R.J."/>
            <person name="Wang C."/>
        </authorList>
    </citation>
    <scope>NUCLEOTIDE SEQUENCE [LARGE SCALE GENOMIC DNA]</scope>
    <source>
        <strain evidence="8 9">ARSEF 1941</strain>
    </source>
</reference>
<feature type="transmembrane region" description="Helical" evidence="6">
    <location>
        <begin position="101"/>
        <end position="126"/>
    </location>
</feature>
<feature type="transmembrane region" description="Helical" evidence="6">
    <location>
        <begin position="48"/>
        <end position="71"/>
    </location>
</feature>
<dbReference type="GO" id="GO:0016020">
    <property type="term" value="C:membrane"/>
    <property type="evidence" value="ECO:0007669"/>
    <property type="project" value="UniProtKB-SubCell"/>
</dbReference>
<dbReference type="Proteomes" id="UP000030816">
    <property type="component" value="Unassembled WGS sequence"/>
</dbReference>
<evidence type="ECO:0000256" key="5">
    <source>
        <dbReference type="SAM" id="MobiDB-lite"/>
    </source>
</evidence>
<dbReference type="InterPro" id="IPR050307">
    <property type="entry name" value="Sterol_Desaturase_Related"/>
</dbReference>
<feature type="transmembrane region" description="Helical" evidence="6">
    <location>
        <begin position="209"/>
        <end position="229"/>
    </location>
</feature>
<keyword evidence="9" id="KW-1185">Reference proteome</keyword>
<evidence type="ECO:0000256" key="6">
    <source>
        <dbReference type="SAM" id="Phobius"/>
    </source>
</evidence>
<keyword evidence="4 6" id="KW-0472">Membrane</keyword>
<dbReference type="EMBL" id="AZHE01000041">
    <property type="protein sequence ID" value="KHN94119.1"/>
    <property type="molecule type" value="Genomic_DNA"/>
</dbReference>
<evidence type="ECO:0000256" key="3">
    <source>
        <dbReference type="ARBA" id="ARBA00022989"/>
    </source>
</evidence>
<feature type="region of interest" description="Disordered" evidence="5">
    <location>
        <begin position="294"/>
        <end position="332"/>
    </location>
</feature>
<dbReference type="GO" id="GO:0005506">
    <property type="term" value="F:iron ion binding"/>
    <property type="evidence" value="ECO:0007669"/>
    <property type="project" value="InterPro"/>
</dbReference>
<sequence>MLDLLLSIPILSYVFFPTTGASISTSVNIIFFYMTWTSLVFSHPALELHLSGVVVVRVIFWLIPSLVFLLFDAGFPGLAEGFKLGGRSALPTRDARKLAKMLALALLNVLACLASEAAVSVAYTLLFKRHVFRMSTTLPLPWTIFRHCLFIFASRELLNFYTHRYVLHGSSWLARKHMAFAHANAGAPFSLQAFTDYPLATLLHRCLPVLLPSVLIHTHMLTYFLVLIITSIEETLAMSGYTVVPGIIMSGIAQRTAIHYAGKGASNFGAYGVLDWAHSTSQGRGVLDDVRQEADKHHVQEKSANKVDHGAKTVHEGVDSLKKRLARSKNDE</sequence>
<protein>
    <submittedName>
        <fullName evidence="8">Sterol desaturase family</fullName>
    </submittedName>
</protein>
<evidence type="ECO:0000313" key="9">
    <source>
        <dbReference type="Proteomes" id="UP000030816"/>
    </source>
</evidence>
<evidence type="ECO:0000313" key="8">
    <source>
        <dbReference type="EMBL" id="KHN94119.1"/>
    </source>
</evidence>
<name>A0A0B2WKB7_METAS</name>
<evidence type="ECO:0000256" key="4">
    <source>
        <dbReference type="ARBA" id="ARBA00023136"/>
    </source>
</evidence>
<proteinExistence type="predicted"/>
<dbReference type="RefSeq" id="XP_040675185.1">
    <property type="nucleotide sequence ID" value="XM_040826847.1"/>
</dbReference>
<gene>
    <name evidence="8" type="ORF">MAM_08049</name>
</gene>
<dbReference type="AlphaFoldDB" id="A0A0B2WKB7"/>
<evidence type="ECO:0000256" key="2">
    <source>
        <dbReference type="ARBA" id="ARBA00022692"/>
    </source>
</evidence>
<organism evidence="8 9">
    <name type="scientific">Metarhizium album (strain ARSEF 1941)</name>
    <dbReference type="NCBI Taxonomy" id="1081103"/>
    <lineage>
        <taxon>Eukaryota</taxon>
        <taxon>Fungi</taxon>
        <taxon>Dikarya</taxon>
        <taxon>Ascomycota</taxon>
        <taxon>Pezizomycotina</taxon>
        <taxon>Sordariomycetes</taxon>
        <taxon>Hypocreomycetidae</taxon>
        <taxon>Hypocreales</taxon>
        <taxon>Clavicipitaceae</taxon>
        <taxon>Metarhizium</taxon>
    </lineage>
</organism>
<dbReference type="InterPro" id="IPR006694">
    <property type="entry name" value="Fatty_acid_hydroxylase"/>
</dbReference>
<dbReference type="OrthoDB" id="408954at2759"/>
<feature type="domain" description="Fatty acid hydroxylase" evidence="7">
    <location>
        <begin position="149"/>
        <end position="280"/>
    </location>
</feature>
<evidence type="ECO:0000259" key="7">
    <source>
        <dbReference type="Pfam" id="PF04116"/>
    </source>
</evidence>
<dbReference type="PANTHER" id="PTHR11863">
    <property type="entry name" value="STEROL DESATURASE"/>
    <property type="match status" value="1"/>
</dbReference>
<dbReference type="GO" id="GO:0016491">
    <property type="term" value="F:oxidoreductase activity"/>
    <property type="evidence" value="ECO:0007669"/>
    <property type="project" value="InterPro"/>
</dbReference>
<comment type="subcellular location">
    <subcellularLocation>
        <location evidence="1">Membrane</location>
    </subcellularLocation>
</comment>
<evidence type="ECO:0000256" key="1">
    <source>
        <dbReference type="ARBA" id="ARBA00004370"/>
    </source>
</evidence>
<keyword evidence="3 6" id="KW-1133">Transmembrane helix</keyword>
<dbReference type="GeneID" id="63742504"/>
<dbReference type="STRING" id="1081103.A0A0B2WKB7"/>